<protein>
    <submittedName>
        <fullName evidence="3">Uncharacterized protein</fullName>
    </submittedName>
</protein>
<dbReference type="EMBL" id="JAMWBK010000010">
    <property type="protein sequence ID" value="KAJ8901648.1"/>
    <property type="molecule type" value="Genomic_DNA"/>
</dbReference>
<name>A0AAV8UJB7_9RHOD</name>
<dbReference type="AlphaFoldDB" id="A0AAV8UJB7"/>
<dbReference type="Proteomes" id="UP001157974">
    <property type="component" value="Unassembled WGS sequence"/>
</dbReference>
<evidence type="ECO:0000256" key="2">
    <source>
        <dbReference type="SAM" id="Phobius"/>
    </source>
</evidence>
<comment type="caution">
    <text evidence="3">The sequence shown here is derived from an EMBL/GenBank/DDBJ whole genome shotgun (WGS) entry which is preliminary data.</text>
</comment>
<keyword evidence="2" id="KW-1133">Transmembrane helix</keyword>
<feature type="transmembrane region" description="Helical" evidence="2">
    <location>
        <begin position="59"/>
        <end position="81"/>
    </location>
</feature>
<keyword evidence="2" id="KW-0472">Membrane</keyword>
<keyword evidence="4" id="KW-1185">Reference proteome</keyword>
<reference evidence="3 4" key="1">
    <citation type="journal article" date="2023" name="Nat. Commun.">
        <title>Origin of minicircular mitochondrial genomes in red algae.</title>
        <authorList>
            <person name="Lee Y."/>
            <person name="Cho C.H."/>
            <person name="Lee Y.M."/>
            <person name="Park S.I."/>
            <person name="Yang J.H."/>
            <person name="West J.A."/>
            <person name="Bhattacharya D."/>
            <person name="Yoon H.S."/>
        </authorList>
    </citation>
    <scope>NUCLEOTIDE SEQUENCE [LARGE SCALE GENOMIC DNA]</scope>
    <source>
        <strain evidence="3 4">CCMP1338</strain>
        <tissue evidence="3">Whole cell</tissue>
    </source>
</reference>
<proteinExistence type="predicted"/>
<evidence type="ECO:0000313" key="4">
    <source>
        <dbReference type="Proteomes" id="UP001157974"/>
    </source>
</evidence>
<gene>
    <name evidence="3" type="ORF">NDN08_003855</name>
</gene>
<evidence type="ECO:0000313" key="3">
    <source>
        <dbReference type="EMBL" id="KAJ8901648.1"/>
    </source>
</evidence>
<accession>A0AAV8UJB7</accession>
<organism evidence="3 4">
    <name type="scientific">Rhodosorus marinus</name>
    <dbReference type="NCBI Taxonomy" id="101924"/>
    <lineage>
        <taxon>Eukaryota</taxon>
        <taxon>Rhodophyta</taxon>
        <taxon>Stylonematophyceae</taxon>
        <taxon>Stylonematales</taxon>
        <taxon>Stylonemataceae</taxon>
        <taxon>Rhodosorus</taxon>
    </lineage>
</organism>
<feature type="region of interest" description="Disordered" evidence="1">
    <location>
        <begin position="28"/>
        <end position="53"/>
    </location>
</feature>
<sequence>MTNKVTGFVPSLPGIVDRRQPLEKINVSQRPINGHGRMSCRRSRLQMSDEDETKPKTDMFVPVFAMTALGGYALIAGYDFFKTADLSWLEWVGK</sequence>
<keyword evidence="2" id="KW-0812">Transmembrane</keyword>
<evidence type="ECO:0000256" key="1">
    <source>
        <dbReference type="SAM" id="MobiDB-lite"/>
    </source>
</evidence>